<dbReference type="EMBL" id="JASCZI010000012">
    <property type="protein sequence ID" value="MED6106597.1"/>
    <property type="molecule type" value="Genomic_DNA"/>
</dbReference>
<protein>
    <submittedName>
        <fullName evidence="2">Uncharacterized protein</fullName>
    </submittedName>
</protein>
<keyword evidence="1" id="KW-1133">Transmembrane helix</keyword>
<accession>A0ABU6Q446</accession>
<sequence>MEWPPSIVLVAAVLEQRRKKRERDRDRERKREGMQWWWLFTVATFKLSVTAAVGKGTSAGKHVFDFRFFLISPVLALISCQFCCCPFSFNHRRNPLTSPELIEQPPLSPELVAATTGVLRGRRSCSNCPLNLNHALIMILERFHFLGSVQV</sequence>
<feature type="transmembrane region" description="Helical" evidence="1">
    <location>
        <begin position="66"/>
        <end position="89"/>
    </location>
</feature>
<reference evidence="2 3" key="1">
    <citation type="journal article" date="2023" name="Plants (Basel)">
        <title>Bridging the Gap: Combining Genomics and Transcriptomics Approaches to Understand Stylosanthes scabra, an Orphan Legume from the Brazilian Caatinga.</title>
        <authorList>
            <person name="Ferreira-Neto J.R.C."/>
            <person name="da Silva M.D."/>
            <person name="Binneck E."/>
            <person name="de Melo N.F."/>
            <person name="da Silva R.H."/>
            <person name="de Melo A.L.T.M."/>
            <person name="Pandolfi V."/>
            <person name="Bustamante F.O."/>
            <person name="Brasileiro-Vidal A.C."/>
            <person name="Benko-Iseppon A.M."/>
        </authorList>
    </citation>
    <scope>NUCLEOTIDE SEQUENCE [LARGE SCALE GENOMIC DNA]</scope>
    <source>
        <tissue evidence="2">Leaves</tissue>
    </source>
</reference>
<comment type="caution">
    <text evidence="2">The sequence shown here is derived from an EMBL/GenBank/DDBJ whole genome shotgun (WGS) entry which is preliminary data.</text>
</comment>
<feature type="transmembrane region" description="Helical" evidence="1">
    <location>
        <begin position="36"/>
        <end position="54"/>
    </location>
</feature>
<proteinExistence type="predicted"/>
<evidence type="ECO:0000256" key="1">
    <source>
        <dbReference type="SAM" id="Phobius"/>
    </source>
</evidence>
<name>A0ABU6Q446_9FABA</name>
<keyword evidence="1" id="KW-0812">Transmembrane</keyword>
<evidence type="ECO:0000313" key="3">
    <source>
        <dbReference type="Proteomes" id="UP001341840"/>
    </source>
</evidence>
<organism evidence="2 3">
    <name type="scientific">Stylosanthes scabra</name>
    <dbReference type="NCBI Taxonomy" id="79078"/>
    <lineage>
        <taxon>Eukaryota</taxon>
        <taxon>Viridiplantae</taxon>
        <taxon>Streptophyta</taxon>
        <taxon>Embryophyta</taxon>
        <taxon>Tracheophyta</taxon>
        <taxon>Spermatophyta</taxon>
        <taxon>Magnoliopsida</taxon>
        <taxon>eudicotyledons</taxon>
        <taxon>Gunneridae</taxon>
        <taxon>Pentapetalae</taxon>
        <taxon>rosids</taxon>
        <taxon>fabids</taxon>
        <taxon>Fabales</taxon>
        <taxon>Fabaceae</taxon>
        <taxon>Papilionoideae</taxon>
        <taxon>50 kb inversion clade</taxon>
        <taxon>dalbergioids sensu lato</taxon>
        <taxon>Dalbergieae</taxon>
        <taxon>Pterocarpus clade</taxon>
        <taxon>Stylosanthes</taxon>
    </lineage>
</organism>
<dbReference type="Proteomes" id="UP001341840">
    <property type="component" value="Unassembled WGS sequence"/>
</dbReference>
<keyword evidence="3" id="KW-1185">Reference proteome</keyword>
<keyword evidence="1" id="KW-0472">Membrane</keyword>
<gene>
    <name evidence="2" type="ORF">PIB30_005881</name>
</gene>
<evidence type="ECO:0000313" key="2">
    <source>
        <dbReference type="EMBL" id="MED6106597.1"/>
    </source>
</evidence>